<evidence type="ECO:0000256" key="2">
    <source>
        <dbReference type="ARBA" id="ARBA00023015"/>
    </source>
</evidence>
<evidence type="ECO:0000256" key="5">
    <source>
        <dbReference type="ARBA" id="ARBA00023242"/>
    </source>
</evidence>
<evidence type="ECO:0000256" key="1">
    <source>
        <dbReference type="ARBA" id="ARBA00004123"/>
    </source>
</evidence>
<dbReference type="InterPro" id="IPR002100">
    <property type="entry name" value="TF_MADSbox"/>
</dbReference>
<accession>A0A2Z6P568</accession>
<dbReference type="GO" id="GO:0045944">
    <property type="term" value="P:positive regulation of transcription by RNA polymerase II"/>
    <property type="evidence" value="ECO:0007669"/>
    <property type="project" value="InterPro"/>
</dbReference>
<sequence length="236" mass="26979">MSSERKGKGRRKIEMKMMSNESNLQVTFSKRRSGLFKKASELCNLCGVNVALIVFSPSGKTFSFGHPNSDTVIDRYLSKVPPQNNSTLQFIEARRSAIICELNVQLTQINNMLHDQKKREDELSHLRKATEAQFWWACPINKMDKFQLELLKQALEDLKKLTAQHNDRIAIQGALTQTLPFYVGNASSSNISHHHQPNYQQSQMPAPQYFHNPMLEHHLFGFNNMGGGGYGHPRFF</sequence>
<keyword evidence="4" id="KW-0804">Transcription</keyword>
<dbReference type="PROSITE" id="PS50066">
    <property type="entry name" value="MADS_BOX_2"/>
    <property type="match status" value="1"/>
</dbReference>
<organism evidence="7 8">
    <name type="scientific">Trifolium subterraneum</name>
    <name type="common">Subterranean clover</name>
    <dbReference type="NCBI Taxonomy" id="3900"/>
    <lineage>
        <taxon>Eukaryota</taxon>
        <taxon>Viridiplantae</taxon>
        <taxon>Streptophyta</taxon>
        <taxon>Embryophyta</taxon>
        <taxon>Tracheophyta</taxon>
        <taxon>Spermatophyta</taxon>
        <taxon>Magnoliopsida</taxon>
        <taxon>eudicotyledons</taxon>
        <taxon>Gunneridae</taxon>
        <taxon>Pentapetalae</taxon>
        <taxon>rosids</taxon>
        <taxon>fabids</taxon>
        <taxon>Fabales</taxon>
        <taxon>Fabaceae</taxon>
        <taxon>Papilionoideae</taxon>
        <taxon>50 kb inversion clade</taxon>
        <taxon>NPAAA clade</taxon>
        <taxon>Hologalegina</taxon>
        <taxon>IRL clade</taxon>
        <taxon>Trifolieae</taxon>
        <taxon>Trifolium</taxon>
    </lineage>
</organism>
<protein>
    <recommendedName>
        <fullName evidence="6">MADS-box domain-containing protein</fullName>
    </recommendedName>
</protein>
<dbReference type="PRINTS" id="PR00404">
    <property type="entry name" value="MADSDOMAIN"/>
</dbReference>
<dbReference type="PANTHER" id="PTHR11945:SF818">
    <property type="entry name" value="AGAMOUS-LIKE MADS-BOX PROTEIN AGL62"/>
    <property type="match status" value="1"/>
</dbReference>
<feature type="domain" description="MADS-box" evidence="6">
    <location>
        <begin position="8"/>
        <end position="68"/>
    </location>
</feature>
<keyword evidence="2" id="KW-0805">Transcription regulation</keyword>
<dbReference type="OrthoDB" id="1933443at2759"/>
<dbReference type="Gene3D" id="6.10.140.920">
    <property type="match status" value="1"/>
</dbReference>
<keyword evidence="5" id="KW-0539">Nucleus</keyword>
<reference evidence="8" key="1">
    <citation type="journal article" date="2017" name="Front. Plant Sci.">
        <title>Climate Clever Clovers: New Paradigm to Reduce the Environmental Footprint of Ruminants by Breeding Low Methanogenic Forages Utilizing Haplotype Variation.</title>
        <authorList>
            <person name="Kaur P."/>
            <person name="Appels R."/>
            <person name="Bayer P.E."/>
            <person name="Keeble-Gagnere G."/>
            <person name="Wang J."/>
            <person name="Hirakawa H."/>
            <person name="Shirasawa K."/>
            <person name="Vercoe P."/>
            <person name="Stefanova K."/>
            <person name="Durmic Z."/>
            <person name="Nichols P."/>
            <person name="Revell C."/>
            <person name="Isobe S.N."/>
            <person name="Edwards D."/>
            <person name="Erskine W."/>
        </authorList>
    </citation>
    <scope>NUCLEOTIDE SEQUENCE [LARGE SCALE GENOMIC DNA]</scope>
    <source>
        <strain evidence="8">cv. Daliak</strain>
    </source>
</reference>
<evidence type="ECO:0000259" key="6">
    <source>
        <dbReference type="PROSITE" id="PS50066"/>
    </source>
</evidence>
<dbReference type="SUPFAM" id="SSF55455">
    <property type="entry name" value="SRF-like"/>
    <property type="match status" value="1"/>
</dbReference>
<keyword evidence="8" id="KW-1185">Reference proteome</keyword>
<dbReference type="PANTHER" id="PTHR11945">
    <property type="entry name" value="MADS BOX PROTEIN"/>
    <property type="match status" value="1"/>
</dbReference>
<evidence type="ECO:0000256" key="4">
    <source>
        <dbReference type="ARBA" id="ARBA00023163"/>
    </source>
</evidence>
<dbReference type="Pfam" id="PF00319">
    <property type="entry name" value="SRF-TF"/>
    <property type="match status" value="1"/>
</dbReference>
<dbReference type="GO" id="GO:0005634">
    <property type="term" value="C:nucleus"/>
    <property type="evidence" value="ECO:0007669"/>
    <property type="project" value="UniProtKB-SubCell"/>
</dbReference>
<dbReference type="InterPro" id="IPR036879">
    <property type="entry name" value="TF_MADSbox_sf"/>
</dbReference>
<dbReference type="GO" id="GO:0000978">
    <property type="term" value="F:RNA polymerase II cis-regulatory region sequence-specific DNA binding"/>
    <property type="evidence" value="ECO:0007669"/>
    <property type="project" value="TreeGrafter"/>
</dbReference>
<dbReference type="AlphaFoldDB" id="A0A2Z6P568"/>
<dbReference type="Gene3D" id="3.40.1810.10">
    <property type="entry name" value="Transcription factor, MADS-box"/>
    <property type="match status" value="1"/>
</dbReference>
<dbReference type="GO" id="GO:0046983">
    <property type="term" value="F:protein dimerization activity"/>
    <property type="evidence" value="ECO:0007669"/>
    <property type="project" value="InterPro"/>
</dbReference>
<evidence type="ECO:0000256" key="3">
    <source>
        <dbReference type="ARBA" id="ARBA00023125"/>
    </source>
</evidence>
<dbReference type="Proteomes" id="UP000242715">
    <property type="component" value="Unassembled WGS sequence"/>
</dbReference>
<evidence type="ECO:0000313" key="7">
    <source>
        <dbReference type="EMBL" id="GAU51571.1"/>
    </source>
</evidence>
<dbReference type="InterPro" id="IPR033896">
    <property type="entry name" value="MEF2-like_N"/>
</dbReference>
<name>A0A2Z6P568_TRISU</name>
<dbReference type="GO" id="GO:0000981">
    <property type="term" value="F:DNA-binding transcription factor activity, RNA polymerase II-specific"/>
    <property type="evidence" value="ECO:0007669"/>
    <property type="project" value="TreeGrafter"/>
</dbReference>
<comment type="subcellular location">
    <subcellularLocation>
        <location evidence="1">Nucleus</location>
    </subcellularLocation>
</comment>
<proteinExistence type="predicted"/>
<dbReference type="FunFam" id="3.40.1810.10:FF:000006">
    <property type="entry name" value="Agamous-like MADS-box protein AGL62"/>
    <property type="match status" value="1"/>
</dbReference>
<dbReference type="SMART" id="SM00432">
    <property type="entry name" value="MADS"/>
    <property type="match status" value="1"/>
</dbReference>
<dbReference type="CDD" id="cd00265">
    <property type="entry name" value="MADS_MEF2_like"/>
    <property type="match status" value="1"/>
</dbReference>
<gene>
    <name evidence="7" type="ORF">TSUD_287220</name>
</gene>
<evidence type="ECO:0000313" key="8">
    <source>
        <dbReference type="Proteomes" id="UP000242715"/>
    </source>
</evidence>
<keyword evidence="3" id="KW-0238">DNA-binding</keyword>
<dbReference type="EMBL" id="DF975243">
    <property type="protein sequence ID" value="GAU51571.1"/>
    <property type="molecule type" value="Genomic_DNA"/>
</dbReference>